<reference evidence="1 2" key="1">
    <citation type="submission" date="2017-06" db="EMBL/GenBank/DDBJ databases">
        <authorList>
            <person name="Kim H.J."/>
            <person name="Triplett B.A."/>
        </authorList>
    </citation>
    <scope>NUCLEOTIDE SEQUENCE [LARGE SCALE GENOMIC DNA]</scope>
    <source>
        <strain evidence="1 2">DSM 43151</strain>
    </source>
</reference>
<organism evidence="1 2">
    <name type="scientific">Actinoplanes regularis</name>
    <dbReference type="NCBI Taxonomy" id="52697"/>
    <lineage>
        <taxon>Bacteria</taxon>
        <taxon>Bacillati</taxon>
        <taxon>Actinomycetota</taxon>
        <taxon>Actinomycetes</taxon>
        <taxon>Micromonosporales</taxon>
        <taxon>Micromonosporaceae</taxon>
        <taxon>Actinoplanes</taxon>
    </lineage>
</organism>
<dbReference type="EMBL" id="FZNR01000002">
    <property type="protein sequence ID" value="SNR47497.1"/>
    <property type="molecule type" value="Genomic_DNA"/>
</dbReference>
<keyword evidence="2" id="KW-1185">Reference proteome</keyword>
<protein>
    <submittedName>
        <fullName evidence="1">Uncharacterized protein</fullName>
    </submittedName>
</protein>
<evidence type="ECO:0000313" key="2">
    <source>
        <dbReference type="Proteomes" id="UP000198415"/>
    </source>
</evidence>
<sequence length="250" mass="27756">MVDARIETGEQGWRYFSGLHRLLLRLAGQVPGDWLTDMRRMLAGGDLVLLPDTVAGSAVEFGVPLTNGEVALLREMTRAFLDEDPMALDLVTLTEETPLPRYRFFPVPAEVLATDADRIPPRMDFTGRPGESLWELPPVLAPLNDLATRLTDLADRSPIIWLREEDDVRSVARTWRFPPDGPLDGGVRVVLVEVSPYAPAWDRAHEASRALAGRGDGTAEVEVYWAGEELPPYHRAALDGAALLWRPGER</sequence>
<dbReference type="AlphaFoldDB" id="A0A238WLZ0"/>
<evidence type="ECO:0000313" key="1">
    <source>
        <dbReference type="EMBL" id="SNR47497.1"/>
    </source>
</evidence>
<dbReference type="RefSeq" id="WP_089292445.1">
    <property type="nucleotide sequence ID" value="NZ_BOMU01000022.1"/>
</dbReference>
<gene>
    <name evidence="1" type="ORF">SAMN06264365_102677</name>
</gene>
<dbReference type="OrthoDB" id="275232at2"/>
<dbReference type="Proteomes" id="UP000198415">
    <property type="component" value="Unassembled WGS sequence"/>
</dbReference>
<accession>A0A238WLZ0</accession>
<proteinExistence type="predicted"/>
<name>A0A238WLZ0_9ACTN</name>